<accession>A0AAW1ALS2</accession>
<reference evidence="2 3" key="1">
    <citation type="submission" date="2024-05" db="EMBL/GenBank/DDBJ databases">
        <title>The nuclear and mitochondrial genome assemblies of Tetragonisca angustula (Apidae: Meliponini), a tiny yet remarkable pollinator in the Neotropics.</title>
        <authorList>
            <person name="Ferrari R."/>
            <person name="Ricardo P.C."/>
            <person name="Dias F.C."/>
            <person name="Araujo N.S."/>
            <person name="Soares D.O."/>
            <person name="Zhou Q.-S."/>
            <person name="Zhu C.-D."/>
            <person name="Coutinho L."/>
            <person name="Airas M.C."/>
            <person name="Batista T.M."/>
        </authorList>
    </citation>
    <scope>NUCLEOTIDE SEQUENCE [LARGE SCALE GENOMIC DNA]</scope>
    <source>
        <strain evidence="2">ASF017062</strain>
        <tissue evidence="2">Abdomen</tissue>
    </source>
</reference>
<comment type="caution">
    <text evidence="2">The sequence shown here is derived from an EMBL/GenBank/DDBJ whole genome shotgun (WGS) entry which is preliminary data.</text>
</comment>
<protein>
    <submittedName>
        <fullName evidence="2">Uncharacterized protein</fullName>
    </submittedName>
</protein>
<sequence length="88" mass="9765">MRRCRRRSVADVKEDTGGGEEKRATTISPHNRVTAAEEVGRRSVLGGRRSRGERPGVFATVKADRSAGHSNTEFPVWHFTKPFEQDGA</sequence>
<evidence type="ECO:0000313" key="3">
    <source>
        <dbReference type="Proteomes" id="UP001432146"/>
    </source>
</evidence>
<keyword evidence="3" id="KW-1185">Reference proteome</keyword>
<feature type="region of interest" description="Disordered" evidence="1">
    <location>
        <begin position="1"/>
        <end position="25"/>
    </location>
</feature>
<dbReference type="EMBL" id="JAWNGG020000008">
    <property type="protein sequence ID" value="KAK9309883.1"/>
    <property type="molecule type" value="Genomic_DNA"/>
</dbReference>
<evidence type="ECO:0000256" key="1">
    <source>
        <dbReference type="SAM" id="MobiDB-lite"/>
    </source>
</evidence>
<name>A0AAW1ALS2_9HYME</name>
<proteinExistence type="predicted"/>
<feature type="compositionally biased region" description="Basic and acidic residues" evidence="1">
    <location>
        <begin position="8"/>
        <end position="24"/>
    </location>
</feature>
<dbReference type="Proteomes" id="UP001432146">
    <property type="component" value="Unassembled WGS sequence"/>
</dbReference>
<organism evidence="2 3">
    <name type="scientific">Tetragonisca angustula</name>
    <dbReference type="NCBI Taxonomy" id="166442"/>
    <lineage>
        <taxon>Eukaryota</taxon>
        <taxon>Metazoa</taxon>
        <taxon>Ecdysozoa</taxon>
        <taxon>Arthropoda</taxon>
        <taxon>Hexapoda</taxon>
        <taxon>Insecta</taxon>
        <taxon>Pterygota</taxon>
        <taxon>Neoptera</taxon>
        <taxon>Endopterygota</taxon>
        <taxon>Hymenoptera</taxon>
        <taxon>Apocrita</taxon>
        <taxon>Aculeata</taxon>
        <taxon>Apoidea</taxon>
        <taxon>Anthophila</taxon>
        <taxon>Apidae</taxon>
        <taxon>Tetragonisca</taxon>
    </lineage>
</organism>
<gene>
    <name evidence="2" type="ORF">QLX08_000677</name>
</gene>
<dbReference type="AlphaFoldDB" id="A0AAW1ALS2"/>
<evidence type="ECO:0000313" key="2">
    <source>
        <dbReference type="EMBL" id="KAK9309883.1"/>
    </source>
</evidence>